<gene>
    <name evidence="2" type="ORF">F0U83_08500</name>
</gene>
<keyword evidence="3" id="KW-1185">Reference proteome</keyword>
<feature type="transmembrane region" description="Helical" evidence="1">
    <location>
        <begin position="47"/>
        <end position="67"/>
    </location>
</feature>
<keyword evidence="1" id="KW-1133">Transmembrane helix</keyword>
<keyword evidence="1" id="KW-0812">Transmembrane</keyword>
<proteinExistence type="predicted"/>
<dbReference type="AlphaFoldDB" id="A0A5P1RAX2"/>
<evidence type="ECO:0000313" key="3">
    <source>
        <dbReference type="Proteomes" id="UP000324760"/>
    </source>
</evidence>
<accession>A0A5P1RAX2</accession>
<dbReference type="OrthoDB" id="6309652at2"/>
<sequence>MILKVHSPKRATYRQYLLSHVLLSGLGVIILLVGVLNIYFAASPGGLPFWAIGLITTLGWHATFAGYRVRFDLDARKIVLKASSLYPIFNRTYDLNEVLGFRLISRGAKNLPYQIVMVCENGEQVALSNIRYPSHAKYIAQQFADFTGLPLTVDMV</sequence>
<protein>
    <recommendedName>
        <fullName evidence="4">DUF304 domain-containing protein</fullName>
    </recommendedName>
</protein>
<dbReference type="RefSeq" id="WP_138987365.1">
    <property type="nucleotide sequence ID" value="NZ_CP043869.1"/>
</dbReference>
<evidence type="ECO:0000256" key="1">
    <source>
        <dbReference type="SAM" id="Phobius"/>
    </source>
</evidence>
<name>A0A5P1RAX2_9GAMM</name>
<reference evidence="2 3" key="1">
    <citation type="journal article" date="2019" name="Biochem. Eng. J.">
        <title>Metabolic engineering of the marine bacteria Neptunomonas concharum for the production of acetoin and meso-2,3-butanediol from acetate.</title>
        <authorList>
            <person name="Li W."/>
            <person name="Pu N."/>
            <person name="Liu C.-X."/>
            <person name="Yuan Q.-P."/>
            <person name="Li Z.-J."/>
        </authorList>
    </citation>
    <scope>NUCLEOTIDE SEQUENCE [LARGE SCALE GENOMIC DNA]</scope>
    <source>
        <strain evidence="2 3">JCM17730</strain>
    </source>
</reference>
<feature type="transmembrane region" description="Helical" evidence="1">
    <location>
        <begin position="21"/>
        <end position="41"/>
    </location>
</feature>
<organism evidence="2 3">
    <name type="scientific">Neptunomonas concharum</name>
    <dbReference type="NCBI Taxonomy" id="1031538"/>
    <lineage>
        <taxon>Bacteria</taxon>
        <taxon>Pseudomonadati</taxon>
        <taxon>Pseudomonadota</taxon>
        <taxon>Gammaproteobacteria</taxon>
        <taxon>Oceanospirillales</taxon>
        <taxon>Oceanospirillaceae</taxon>
        <taxon>Neptunomonas</taxon>
    </lineage>
</organism>
<dbReference type="Proteomes" id="UP000324760">
    <property type="component" value="Chromosome"/>
</dbReference>
<evidence type="ECO:0000313" key="2">
    <source>
        <dbReference type="EMBL" id="QEQ96753.1"/>
    </source>
</evidence>
<dbReference type="EMBL" id="CP043869">
    <property type="protein sequence ID" value="QEQ96753.1"/>
    <property type="molecule type" value="Genomic_DNA"/>
</dbReference>
<keyword evidence="1" id="KW-0472">Membrane</keyword>
<dbReference type="KEGG" id="ncu:F0U83_08500"/>
<evidence type="ECO:0008006" key="4">
    <source>
        <dbReference type="Google" id="ProtNLM"/>
    </source>
</evidence>